<dbReference type="RefSeq" id="WP_184093704.1">
    <property type="nucleotide sequence ID" value="NZ_AP023367.1"/>
</dbReference>
<proteinExistence type="predicted"/>
<keyword evidence="2" id="KW-1185">Reference proteome</keyword>
<dbReference type="EMBL" id="AP023367">
    <property type="protein sequence ID" value="BCJ95778.1"/>
    <property type="molecule type" value="Genomic_DNA"/>
</dbReference>
<accession>A0A6S6RA04</accession>
<gene>
    <name evidence="1" type="ORF">acsn021_33470</name>
</gene>
<name>A0A6S6RA04_9FIRM</name>
<evidence type="ECO:0000313" key="1">
    <source>
        <dbReference type="EMBL" id="BCJ95778.1"/>
    </source>
</evidence>
<dbReference type="SUPFAM" id="SSF81301">
    <property type="entry name" value="Nucleotidyltransferase"/>
    <property type="match status" value="1"/>
</dbReference>
<dbReference type="Proteomes" id="UP000515561">
    <property type="component" value="Chromosome"/>
</dbReference>
<evidence type="ECO:0000313" key="2">
    <source>
        <dbReference type="Proteomes" id="UP000515561"/>
    </source>
</evidence>
<protein>
    <submittedName>
        <fullName evidence="1">Uncharacterized protein</fullName>
    </submittedName>
</protein>
<reference evidence="1 2" key="1">
    <citation type="journal article" date="2016" name="Int. J. Syst. Evol. Microbiol.">
        <title>Descriptions of Anaerotaenia torta gen. nov., sp. nov. and Anaerocolumna cellulosilytica gen. nov., sp. nov. isolated from a methanogenic reactor of cattle waste.</title>
        <authorList>
            <person name="Uek A."/>
            <person name="Ohtaki Y."/>
            <person name="Kaku N."/>
            <person name="Ueki K."/>
        </authorList>
    </citation>
    <scope>NUCLEOTIDE SEQUENCE [LARGE SCALE GENOMIC DNA]</scope>
    <source>
        <strain evidence="1 2">SN021</strain>
    </source>
</reference>
<dbReference type="InterPro" id="IPR043519">
    <property type="entry name" value="NT_sf"/>
</dbReference>
<sequence length="262" mass="30466">MKTYKAIEAVGSKIIQDGLCEAILLKGSIGRGDDDAYSDVDMYAVVTKKNYESFLERRLSYLNAYNSIVYTTENDFGMKQTLAIFSDVLHFDLYTVTKEDFPCYGEPIKVYYDPDNLFGEYKVETKRLSKEQLVNCFNNTLYYFVEADSAYQRKNYAWTARIMDEAVANAAILLRYIYDKEYAYLGLKKLNELIPEEQYNWVEGAYKNLTPEGFTIANAYIIRILEFVLENLSEEIIGVFDLKFLQWIKDNLHAVLFQNSIK</sequence>
<dbReference type="KEGG" id="acel:acsn021_33470"/>
<organism evidence="1 2">
    <name type="scientific">Anaerocolumna cellulosilytica</name>
    <dbReference type="NCBI Taxonomy" id="433286"/>
    <lineage>
        <taxon>Bacteria</taxon>
        <taxon>Bacillati</taxon>
        <taxon>Bacillota</taxon>
        <taxon>Clostridia</taxon>
        <taxon>Lachnospirales</taxon>
        <taxon>Lachnospiraceae</taxon>
        <taxon>Anaerocolumna</taxon>
    </lineage>
</organism>
<dbReference type="AlphaFoldDB" id="A0A6S6RA04"/>
<dbReference type="Gene3D" id="3.30.460.10">
    <property type="entry name" value="Beta Polymerase, domain 2"/>
    <property type="match status" value="1"/>
</dbReference>